<dbReference type="InterPro" id="IPR002685">
    <property type="entry name" value="Glyco_trans_15"/>
</dbReference>
<dbReference type="GO" id="GO:0016020">
    <property type="term" value="C:membrane"/>
    <property type="evidence" value="ECO:0007669"/>
    <property type="project" value="InterPro"/>
</dbReference>
<dbReference type="GO" id="GO:0000032">
    <property type="term" value="P:cell wall mannoprotein biosynthetic process"/>
    <property type="evidence" value="ECO:0007669"/>
    <property type="project" value="TreeGrafter"/>
</dbReference>
<name>A0A0C2W981_AMAMK</name>
<dbReference type="GO" id="GO:0005794">
    <property type="term" value="C:Golgi apparatus"/>
    <property type="evidence" value="ECO:0007669"/>
    <property type="project" value="TreeGrafter"/>
</dbReference>
<dbReference type="Pfam" id="PF01793">
    <property type="entry name" value="Glyco_transf_15"/>
    <property type="match status" value="1"/>
</dbReference>
<protein>
    <submittedName>
        <fullName evidence="3">Glycosyltransferase family 15 protein</fullName>
    </submittedName>
</protein>
<dbReference type="HOGENOM" id="CLU_131096_1_0_1"/>
<keyword evidence="4" id="KW-1185">Reference proteome</keyword>
<dbReference type="OrthoDB" id="439943at2759"/>
<accession>A0A0C2W981</accession>
<gene>
    <name evidence="3" type="ORF">M378DRAFT_361443</name>
</gene>
<evidence type="ECO:0000313" key="4">
    <source>
        <dbReference type="Proteomes" id="UP000054549"/>
    </source>
</evidence>
<dbReference type="PANTHER" id="PTHR31121">
    <property type="entry name" value="ALPHA-1,2 MANNOSYLTRANSFERASE KTR1"/>
    <property type="match status" value="1"/>
</dbReference>
<dbReference type="InParanoid" id="A0A0C2W981"/>
<dbReference type="Proteomes" id="UP000054549">
    <property type="component" value="Unassembled WGS sequence"/>
</dbReference>
<dbReference type="Gene3D" id="3.90.550.10">
    <property type="entry name" value="Spore Coat Polysaccharide Biosynthesis Protein SpsA, Chain A"/>
    <property type="match status" value="1"/>
</dbReference>
<dbReference type="InterPro" id="IPR029044">
    <property type="entry name" value="Nucleotide-diphossugar_trans"/>
</dbReference>
<dbReference type="PANTHER" id="PTHR31121:SF6">
    <property type="entry name" value="ALPHA-1,2 MANNOSYLTRANSFERASE KTR1"/>
    <property type="match status" value="1"/>
</dbReference>
<proteinExistence type="inferred from homology"/>
<dbReference type="EMBL" id="KN818358">
    <property type="protein sequence ID" value="KIL57762.1"/>
    <property type="molecule type" value="Genomic_DNA"/>
</dbReference>
<dbReference type="STRING" id="946122.A0A0C2W981"/>
<comment type="similarity">
    <text evidence="1">Belongs to the glycosyltransferase 15 family.</text>
</comment>
<evidence type="ECO:0000313" key="3">
    <source>
        <dbReference type="EMBL" id="KIL57762.1"/>
    </source>
</evidence>
<sequence length="93" mass="10838">MPTLWGHVQQFMKENPQHVAEGNAMNFLSDNGGSNYNRCHFWSNYEIADMDFWRGPAYTAYFDYLERTGGFYYERWGDAPVHSIAAALFAKKE</sequence>
<evidence type="ECO:0000256" key="1">
    <source>
        <dbReference type="ARBA" id="ARBA00007677"/>
    </source>
</evidence>
<dbReference type="AlphaFoldDB" id="A0A0C2W981"/>
<evidence type="ECO:0000256" key="2">
    <source>
        <dbReference type="ARBA" id="ARBA00022679"/>
    </source>
</evidence>
<dbReference type="SUPFAM" id="SSF53448">
    <property type="entry name" value="Nucleotide-diphospho-sugar transferases"/>
    <property type="match status" value="1"/>
</dbReference>
<keyword evidence="2 3" id="KW-0808">Transferase</keyword>
<dbReference type="GO" id="GO:0000026">
    <property type="term" value="F:alpha-1,2-mannosyltransferase activity"/>
    <property type="evidence" value="ECO:0007669"/>
    <property type="project" value="TreeGrafter"/>
</dbReference>
<organism evidence="3 4">
    <name type="scientific">Amanita muscaria (strain Koide BX008)</name>
    <dbReference type="NCBI Taxonomy" id="946122"/>
    <lineage>
        <taxon>Eukaryota</taxon>
        <taxon>Fungi</taxon>
        <taxon>Dikarya</taxon>
        <taxon>Basidiomycota</taxon>
        <taxon>Agaricomycotina</taxon>
        <taxon>Agaricomycetes</taxon>
        <taxon>Agaricomycetidae</taxon>
        <taxon>Agaricales</taxon>
        <taxon>Pluteineae</taxon>
        <taxon>Amanitaceae</taxon>
        <taxon>Amanita</taxon>
    </lineage>
</organism>
<dbReference type="GO" id="GO:0006487">
    <property type="term" value="P:protein N-linked glycosylation"/>
    <property type="evidence" value="ECO:0007669"/>
    <property type="project" value="TreeGrafter"/>
</dbReference>
<reference evidence="3 4" key="1">
    <citation type="submission" date="2014-04" db="EMBL/GenBank/DDBJ databases">
        <title>Evolutionary Origins and Diversification of the Mycorrhizal Mutualists.</title>
        <authorList>
            <consortium name="DOE Joint Genome Institute"/>
            <consortium name="Mycorrhizal Genomics Consortium"/>
            <person name="Kohler A."/>
            <person name="Kuo A."/>
            <person name="Nagy L.G."/>
            <person name="Floudas D."/>
            <person name="Copeland A."/>
            <person name="Barry K.W."/>
            <person name="Cichocki N."/>
            <person name="Veneault-Fourrey C."/>
            <person name="LaButti K."/>
            <person name="Lindquist E.A."/>
            <person name="Lipzen A."/>
            <person name="Lundell T."/>
            <person name="Morin E."/>
            <person name="Murat C."/>
            <person name="Riley R."/>
            <person name="Ohm R."/>
            <person name="Sun H."/>
            <person name="Tunlid A."/>
            <person name="Henrissat B."/>
            <person name="Grigoriev I.V."/>
            <person name="Hibbett D.S."/>
            <person name="Martin F."/>
        </authorList>
    </citation>
    <scope>NUCLEOTIDE SEQUENCE [LARGE SCALE GENOMIC DNA]</scope>
    <source>
        <strain evidence="3 4">Koide BX008</strain>
    </source>
</reference>